<dbReference type="SMART" id="SM00079">
    <property type="entry name" value="PBPe"/>
    <property type="match status" value="1"/>
</dbReference>
<keyword evidence="1 2" id="KW-0732">Signal</keyword>
<dbReference type="EMBL" id="JABRWJ010000005">
    <property type="protein sequence ID" value="NRF68816.1"/>
    <property type="molecule type" value="Genomic_DNA"/>
</dbReference>
<feature type="domain" description="Solute-binding protein family 3/N-terminal" evidence="3">
    <location>
        <begin position="36"/>
        <end position="253"/>
    </location>
</feature>
<dbReference type="InterPro" id="IPR001638">
    <property type="entry name" value="Solute-binding_3/MltF_N"/>
</dbReference>
<organism evidence="5 6">
    <name type="scientific">Pseudaquabacterium terrae</name>
    <dbReference type="NCBI Taxonomy" id="2732868"/>
    <lineage>
        <taxon>Bacteria</taxon>
        <taxon>Pseudomonadati</taxon>
        <taxon>Pseudomonadota</taxon>
        <taxon>Betaproteobacteria</taxon>
        <taxon>Burkholderiales</taxon>
        <taxon>Sphaerotilaceae</taxon>
        <taxon>Pseudaquabacterium</taxon>
    </lineage>
</organism>
<dbReference type="CDD" id="cd01072">
    <property type="entry name" value="PBP2_SMa0082_like"/>
    <property type="match status" value="1"/>
</dbReference>
<proteinExistence type="predicted"/>
<dbReference type="Pfam" id="PF00497">
    <property type="entry name" value="SBP_bac_3"/>
    <property type="match status" value="1"/>
</dbReference>
<evidence type="ECO:0000256" key="1">
    <source>
        <dbReference type="ARBA" id="ARBA00022729"/>
    </source>
</evidence>
<dbReference type="Proteomes" id="UP000737171">
    <property type="component" value="Unassembled WGS sequence"/>
</dbReference>
<dbReference type="InterPro" id="IPR001320">
    <property type="entry name" value="Iontro_rcpt_C"/>
</dbReference>
<feature type="signal peptide" evidence="2">
    <location>
        <begin position="1"/>
        <end position="25"/>
    </location>
</feature>
<evidence type="ECO:0000259" key="4">
    <source>
        <dbReference type="SMART" id="SM00079"/>
    </source>
</evidence>
<feature type="chain" id="PRO_5045893329" evidence="2">
    <location>
        <begin position="26"/>
        <end position="253"/>
    </location>
</feature>
<dbReference type="SMART" id="SM00062">
    <property type="entry name" value="PBPb"/>
    <property type="match status" value="1"/>
</dbReference>
<dbReference type="PANTHER" id="PTHR35936">
    <property type="entry name" value="MEMBRANE-BOUND LYTIC MUREIN TRANSGLYCOSYLASE F"/>
    <property type="match status" value="1"/>
</dbReference>
<evidence type="ECO:0000313" key="5">
    <source>
        <dbReference type="EMBL" id="NRF68816.1"/>
    </source>
</evidence>
<gene>
    <name evidence="5" type="ORF">HLB44_17630</name>
</gene>
<comment type="caution">
    <text evidence="5">The sequence shown here is derived from an EMBL/GenBank/DDBJ whole genome shotgun (WGS) entry which is preliminary data.</text>
</comment>
<dbReference type="SUPFAM" id="SSF53850">
    <property type="entry name" value="Periplasmic binding protein-like II"/>
    <property type="match status" value="1"/>
</dbReference>
<sequence length="253" mass="27191">MNRRSTLLKAALALATIVATTSAHADLLDDVKAAKKIRIAIDLGVPPYGMTDGQMKPTGSDVETARLLARDLGVELEIVQTTGANRIPFLQTGKADIVVSSLSVTPEREKVIDFSVPYAHILSVIAGPKPVGIKGFEDLAGKRVASTRGTTNDKLATEAAKDAQIVRFDDDATLITAVTSGQVDIVATSPALVKTMRENAPQRDIEVKFVMKGFPLGIGMRKGEPRLQKWINDWIQANTANGQLTAIHKKFHG</sequence>
<feature type="domain" description="Ionotropic glutamate receptor C-terminal" evidence="4">
    <location>
        <begin position="36"/>
        <end position="253"/>
    </location>
</feature>
<dbReference type="Gene3D" id="3.40.190.10">
    <property type="entry name" value="Periplasmic binding protein-like II"/>
    <property type="match status" value="2"/>
</dbReference>
<name>A0ABX2EJQ5_9BURK</name>
<keyword evidence="6" id="KW-1185">Reference proteome</keyword>
<evidence type="ECO:0000313" key="6">
    <source>
        <dbReference type="Proteomes" id="UP000737171"/>
    </source>
</evidence>
<reference evidence="5 6" key="1">
    <citation type="submission" date="2020-05" db="EMBL/GenBank/DDBJ databases">
        <title>Aquincola sp. isolate from soil.</title>
        <authorList>
            <person name="Han J."/>
            <person name="Kim D.-U."/>
        </authorList>
    </citation>
    <scope>NUCLEOTIDE SEQUENCE [LARGE SCALE GENOMIC DNA]</scope>
    <source>
        <strain evidence="5 6">S2</strain>
    </source>
</reference>
<evidence type="ECO:0000256" key="2">
    <source>
        <dbReference type="SAM" id="SignalP"/>
    </source>
</evidence>
<evidence type="ECO:0000259" key="3">
    <source>
        <dbReference type="SMART" id="SM00062"/>
    </source>
</evidence>
<accession>A0ABX2EJQ5</accession>
<protein>
    <submittedName>
        <fullName evidence="5">Transporter substrate-binding domain-containing protein</fullName>
    </submittedName>
</protein>
<dbReference type="PANTHER" id="PTHR35936:SF17">
    <property type="entry name" value="ARGININE-BINDING EXTRACELLULAR PROTEIN ARTP"/>
    <property type="match status" value="1"/>
</dbReference>